<dbReference type="PANTHER" id="PTHR32246:SF129">
    <property type="entry name" value="PROTEIN SRC2-LIKE"/>
    <property type="match status" value="1"/>
</dbReference>
<organism evidence="2 3">
    <name type="scientific">Ficus carica</name>
    <name type="common">Common fig</name>
    <dbReference type="NCBI Taxonomy" id="3494"/>
    <lineage>
        <taxon>Eukaryota</taxon>
        <taxon>Viridiplantae</taxon>
        <taxon>Streptophyta</taxon>
        <taxon>Embryophyta</taxon>
        <taxon>Tracheophyta</taxon>
        <taxon>Spermatophyta</taxon>
        <taxon>Magnoliopsida</taxon>
        <taxon>eudicotyledons</taxon>
        <taxon>Gunneridae</taxon>
        <taxon>Pentapetalae</taxon>
        <taxon>rosids</taxon>
        <taxon>fabids</taxon>
        <taxon>Rosales</taxon>
        <taxon>Moraceae</taxon>
        <taxon>Ficeae</taxon>
        <taxon>Ficus</taxon>
    </lineage>
</organism>
<proteinExistence type="predicted"/>
<dbReference type="SMART" id="SM00239">
    <property type="entry name" value="C2"/>
    <property type="match status" value="1"/>
</dbReference>
<reference evidence="2" key="1">
    <citation type="submission" date="2023-07" db="EMBL/GenBank/DDBJ databases">
        <title>draft genome sequence of fig (Ficus carica).</title>
        <authorList>
            <person name="Takahashi T."/>
            <person name="Nishimura K."/>
        </authorList>
    </citation>
    <scope>NUCLEOTIDE SEQUENCE</scope>
</reference>
<evidence type="ECO:0000313" key="2">
    <source>
        <dbReference type="EMBL" id="GMN38058.1"/>
    </source>
</evidence>
<gene>
    <name evidence="2" type="ORF">TIFTF001_007328</name>
</gene>
<evidence type="ECO:0000313" key="3">
    <source>
        <dbReference type="Proteomes" id="UP001187192"/>
    </source>
</evidence>
<sequence>MQYRQMEITIISAKGLKRVKHLSKMDVYVLVSLSGGPQIEQKTPVDKGSGPNPNWNFPMNFNIDEEEAKRDRLTLNFKVVCHRRIHSDKDIGEANVPVKELLDNGGDGKYVKYVTFQLKKPNGKHRGELNLSYKFANQVLETSSTVKVMPAYPPPGYPVTGQGGGEHYQTVPPMGLAASGDYIPTVVRPQSADDTEVNAAFLSGVLEGLLLGQELANGGVVDENISFDFNGVFTTSADAGQEVGGGGGGGTTTACDAGHGVAGAGAGGGVN</sequence>
<dbReference type="SUPFAM" id="SSF49562">
    <property type="entry name" value="C2 domain (Calcium/lipid-binding domain, CaLB)"/>
    <property type="match status" value="1"/>
</dbReference>
<keyword evidence="3" id="KW-1185">Reference proteome</keyword>
<dbReference type="CDD" id="cd04051">
    <property type="entry name" value="C2_SRC2_like"/>
    <property type="match status" value="1"/>
</dbReference>
<dbReference type="GO" id="GO:0006952">
    <property type="term" value="P:defense response"/>
    <property type="evidence" value="ECO:0007669"/>
    <property type="project" value="InterPro"/>
</dbReference>
<dbReference type="EMBL" id="BTGU01000007">
    <property type="protein sequence ID" value="GMN38058.1"/>
    <property type="molecule type" value="Genomic_DNA"/>
</dbReference>
<dbReference type="Proteomes" id="UP001187192">
    <property type="component" value="Unassembled WGS sequence"/>
</dbReference>
<dbReference type="Gene3D" id="2.60.40.150">
    <property type="entry name" value="C2 domain"/>
    <property type="match status" value="1"/>
</dbReference>
<dbReference type="InterPro" id="IPR044750">
    <property type="entry name" value="C2_SRC2/BAP"/>
</dbReference>
<dbReference type="AlphaFoldDB" id="A0AA87ZL19"/>
<dbReference type="InterPro" id="IPR035892">
    <property type="entry name" value="C2_domain_sf"/>
</dbReference>
<protein>
    <recommendedName>
        <fullName evidence="1">C2 domain-containing protein</fullName>
    </recommendedName>
</protein>
<name>A0AA87ZL19_FICCA</name>
<dbReference type="Pfam" id="PF00168">
    <property type="entry name" value="C2"/>
    <property type="match status" value="1"/>
</dbReference>
<accession>A0AA87ZL19</accession>
<comment type="caution">
    <text evidence="2">The sequence shown here is derived from an EMBL/GenBank/DDBJ whole genome shotgun (WGS) entry which is preliminary data.</text>
</comment>
<dbReference type="PANTHER" id="PTHR32246">
    <property type="entry name" value="INGRESSION PROTEIN FIC1"/>
    <property type="match status" value="1"/>
</dbReference>
<feature type="domain" description="C2" evidence="1">
    <location>
        <begin position="1"/>
        <end position="111"/>
    </location>
</feature>
<evidence type="ECO:0000259" key="1">
    <source>
        <dbReference type="PROSITE" id="PS50004"/>
    </source>
</evidence>
<dbReference type="PROSITE" id="PS50004">
    <property type="entry name" value="C2"/>
    <property type="match status" value="1"/>
</dbReference>
<dbReference type="InterPro" id="IPR000008">
    <property type="entry name" value="C2_dom"/>
</dbReference>